<dbReference type="Pfam" id="PF23997">
    <property type="entry name" value="DUF7315"/>
    <property type="match status" value="1"/>
</dbReference>
<evidence type="ECO:0000313" key="3">
    <source>
        <dbReference type="EMBL" id="MFD1566713.1"/>
    </source>
</evidence>
<proteinExistence type="predicted"/>
<feature type="transmembrane region" description="Helical" evidence="1">
    <location>
        <begin position="28"/>
        <end position="55"/>
    </location>
</feature>
<gene>
    <name evidence="3" type="ORF">ACFSAU_04345</name>
</gene>
<reference evidence="3 4" key="1">
    <citation type="journal article" date="2019" name="Int. J. Syst. Evol. Microbiol.">
        <title>The Global Catalogue of Microorganisms (GCM) 10K type strain sequencing project: providing services to taxonomists for standard genome sequencing and annotation.</title>
        <authorList>
            <consortium name="The Broad Institute Genomics Platform"/>
            <consortium name="The Broad Institute Genome Sequencing Center for Infectious Disease"/>
            <person name="Wu L."/>
            <person name="Ma J."/>
        </authorList>
    </citation>
    <scope>NUCLEOTIDE SEQUENCE [LARGE SCALE GENOMIC DNA]</scope>
    <source>
        <strain evidence="3 4">CGMCC 1.12859</strain>
    </source>
</reference>
<feature type="domain" description="DUF7315" evidence="2">
    <location>
        <begin position="14"/>
        <end position="108"/>
    </location>
</feature>
<accession>A0ABD6BRD2</accession>
<dbReference type="InterPro" id="IPR055739">
    <property type="entry name" value="DUF7315"/>
</dbReference>
<evidence type="ECO:0000259" key="2">
    <source>
        <dbReference type="Pfam" id="PF23997"/>
    </source>
</evidence>
<dbReference type="RefSeq" id="WP_267646007.1">
    <property type="nucleotide sequence ID" value="NZ_JANHGR010000001.1"/>
</dbReference>
<organism evidence="3 4">
    <name type="scientific">Halolamina litorea</name>
    <dbReference type="NCBI Taxonomy" id="1515593"/>
    <lineage>
        <taxon>Archaea</taxon>
        <taxon>Methanobacteriati</taxon>
        <taxon>Methanobacteriota</taxon>
        <taxon>Stenosarchaea group</taxon>
        <taxon>Halobacteria</taxon>
        <taxon>Halobacteriales</taxon>
        <taxon>Haloferacaceae</taxon>
    </lineage>
</organism>
<dbReference type="Proteomes" id="UP001597139">
    <property type="component" value="Unassembled WGS sequence"/>
</dbReference>
<evidence type="ECO:0000256" key="1">
    <source>
        <dbReference type="SAM" id="Phobius"/>
    </source>
</evidence>
<name>A0ABD6BRD2_9EURY</name>
<keyword evidence="1" id="KW-0812">Transmembrane</keyword>
<keyword evidence="1" id="KW-0472">Membrane</keyword>
<evidence type="ECO:0000313" key="4">
    <source>
        <dbReference type="Proteomes" id="UP001597139"/>
    </source>
</evidence>
<dbReference type="AlphaFoldDB" id="A0ABD6BRD2"/>
<keyword evidence="4" id="KW-1185">Reference proteome</keyword>
<sequence>MTDDDRGPDGRGGRDVEVPLRLYKTVTVFSTMIAVFAVVFGFLLLDAAALGTGLIRGAVRSLLSALSLSPSDSLLSALFAVLGLLSIAIGAVVYVLGTRFQAAGMGDGDN</sequence>
<protein>
    <recommendedName>
        <fullName evidence="2">DUF7315 domain-containing protein</fullName>
    </recommendedName>
</protein>
<comment type="caution">
    <text evidence="3">The sequence shown here is derived from an EMBL/GenBank/DDBJ whole genome shotgun (WGS) entry which is preliminary data.</text>
</comment>
<dbReference type="EMBL" id="JBHUCZ010000001">
    <property type="protein sequence ID" value="MFD1566713.1"/>
    <property type="molecule type" value="Genomic_DNA"/>
</dbReference>
<feature type="transmembrane region" description="Helical" evidence="1">
    <location>
        <begin position="75"/>
        <end position="96"/>
    </location>
</feature>
<keyword evidence="1" id="KW-1133">Transmembrane helix</keyword>